<dbReference type="InterPro" id="IPR000845">
    <property type="entry name" value="Nucleoside_phosphorylase_d"/>
</dbReference>
<dbReference type="InterPro" id="IPR035994">
    <property type="entry name" value="Nucleoside_phosphorylase_sf"/>
</dbReference>
<sequence length="332" mass="36015">MQIEFACTSCPLIVMARILKIFTSHTHSLGLIRLHYFKGEKHKYTLSVNKKMSPFLIYRGGKREERSPEGLIMTISMENKLGEGSMVARPISNIVFIIAMQTEALPLVNKFELTEDPNSLFPKNVPWVRYNGKYKDLNVNIVCPGKDAILGVDSVGTVSAALLTYASIQALKPDLIINAGTAGAFKAKGASIGDVYLASDVAFHDRRIPIPVFDLYGVGLRQACCTPNVIKALNLKVGKLSTGDSLDMCPLDEASIMKNDAVIKDMEGAAVAYVADLLKVSVIFLKAVTDIVDGDKPTAEEFLQNLAAVTAALDEAATKVVDFINGKCLSEL</sequence>
<protein>
    <recommendedName>
        <fullName evidence="1">Nucleoside phosphorylase domain-containing protein</fullName>
    </recommendedName>
</protein>
<evidence type="ECO:0000259" key="1">
    <source>
        <dbReference type="Pfam" id="PF01048"/>
    </source>
</evidence>
<dbReference type="GO" id="GO:0019509">
    <property type="term" value="P:L-methionine salvage from methylthioadenosine"/>
    <property type="evidence" value="ECO:0007669"/>
    <property type="project" value="InterPro"/>
</dbReference>
<dbReference type="GO" id="GO:0009116">
    <property type="term" value="P:nucleoside metabolic process"/>
    <property type="evidence" value="ECO:0007669"/>
    <property type="project" value="InterPro"/>
</dbReference>
<evidence type="ECO:0000313" key="3">
    <source>
        <dbReference type="Proteomes" id="UP001454036"/>
    </source>
</evidence>
<dbReference type="GO" id="GO:0008930">
    <property type="term" value="F:methylthioadenosine nucleosidase activity"/>
    <property type="evidence" value="ECO:0007669"/>
    <property type="project" value="InterPro"/>
</dbReference>
<dbReference type="AlphaFoldDB" id="A0AAV3NHV5"/>
<name>A0AAV3NHV5_LITER</name>
<feature type="domain" description="Nucleoside phosphorylase" evidence="1">
    <location>
        <begin position="94"/>
        <end position="320"/>
    </location>
</feature>
<dbReference type="Proteomes" id="UP001454036">
    <property type="component" value="Unassembled WGS sequence"/>
</dbReference>
<dbReference type="InterPro" id="IPR044580">
    <property type="entry name" value="MTAN"/>
</dbReference>
<comment type="caution">
    <text evidence="2">The sequence shown here is derived from an EMBL/GenBank/DDBJ whole genome shotgun (WGS) entry which is preliminary data.</text>
</comment>
<accession>A0AAV3NHV5</accession>
<dbReference type="Pfam" id="PF01048">
    <property type="entry name" value="PNP_UDP_1"/>
    <property type="match status" value="1"/>
</dbReference>
<evidence type="ECO:0000313" key="2">
    <source>
        <dbReference type="EMBL" id="GAA0138894.1"/>
    </source>
</evidence>
<dbReference type="SUPFAM" id="SSF53167">
    <property type="entry name" value="Purine and uridine phosphorylases"/>
    <property type="match status" value="1"/>
</dbReference>
<reference evidence="2 3" key="1">
    <citation type="submission" date="2024-01" db="EMBL/GenBank/DDBJ databases">
        <title>The complete chloroplast genome sequence of Lithospermum erythrorhizon: insights into the phylogenetic relationship among Boraginaceae species and the maternal lineages of purple gromwells.</title>
        <authorList>
            <person name="Okada T."/>
            <person name="Watanabe K."/>
        </authorList>
    </citation>
    <scope>NUCLEOTIDE SEQUENCE [LARGE SCALE GENOMIC DNA]</scope>
</reference>
<dbReference type="PANTHER" id="PTHR46994">
    <property type="entry name" value="5'-METHYLTHIOADENOSINE/S-ADENOSYLHOMOCYSTEINE NUCLEOSIDASE 1"/>
    <property type="match status" value="1"/>
</dbReference>
<organism evidence="2 3">
    <name type="scientific">Lithospermum erythrorhizon</name>
    <name type="common">Purple gromwell</name>
    <name type="synonym">Lithospermum officinale var. erythrorhizon</name>
    <dbReference type="NCBI Taxonomy" id="34254"/>
    <lineage>
        <taxon>Eukaryota</taxon>
        <taxon>Viridiplantae</taxon>
        <taxon>Streptophyta</taxon>
        <taxon>Embryophyta</taxon>
        <taxon>Tracheophyta</taxon>
        <taxon>Spermatophyta</taxon>
        <taxon>Magnoliopsida</taxon>
        <taxon>eudicotyledons</taxon>
        <taxon>Gunneridae</taxon>
        <taxon>Pentapetalae</taxon>
        <taxon>asterids</taxon>
        <taxon>lamiids</taxon>
        <taxon>Boraginales</taxon>
        <taxon>Boraginaceae</taxon>
        <taxon>Boraginoideae</taxon>
        <taxon>Lithospermeae</taxon>
        <taxon>Lithospermum</taxon>
    </lineage>
</organism>
<keyword evidence="3" id="KW-1185">Reference proteome</keyword>
<gene>
    <name evidence="2" type="ORF">LIER_34998</name>
</gene>
<dbReference type="EMBL" id="BAABME010015011">
    <property type="protein sequence ID" value="GAA0138894.1"/>
    <property type="molecule type" value="Genomic_DNA"/>
</dbReference>
<proteinExistence type="predicted"/>
<dbReference type="Gene3D" id="3.40.50.1580">
    <property type="entry name" value="Nucleoside phosphorylase domain"/>
    <property type="match status" value="1"/>
</dbReference>
<dbReference type="CDD" id="cd09008">
    <property type="entry name" value="MTAN"/>
    <property type="match status" value="1"/>
</dbReference>
<dbReference type="PANTHER" id="PTHR46994:SF1">
    <property type="entry name" value="5'-METHYLTHIOADENOSINE NUCLEOSIDASE"/>
    <property type="match status" value="1"/>
</dbReference>